<dbReference type="CDD" id="cd10432">
    <property type="entry name" value="BI-1-like_bacterial"/>
    <property type="match status" value="1"/>
</dbReference>
<evidence type="ECO:0000256" key="4">
    <source>
        <dbReference type="ARBA" id="ARBA00022989"/>
    </source>
</evidence>
<dbReference type="PANTHER" id="PTHR23291:SF50">
    <property type="entry name" value="PROTEIN LIFEGUARD 4"/>
    <property type="match status" value="1"/>
</dbReference>
<dbReference type="EMBL" id="LVWB01000010">
    <property type="protein sequence ID" value="ONI59695.1"/>
    <property type="molecule type" value="Genomic_DNA"/>
</dbReference>
<dbReference type="PANTHER" id="PTHR23291">
    <property type="entry name" value="BAX INHIBITOR-RELATED"/>
    <property type="match status" value="1"/>
</dbReference>
<gene>
    <name evidence="7" type="ORF">AYO25_02835</name>
</gene>
<evidence type="ECO:0000256" key="3">
    <source>
        <dbReference type="ARBA" id="ARBA00022692"/>
    </source>
</evidence>
<feature type="transmembrane region" description="Helical" evidence="6">
    <location>
        <begin position="139"/>
        <end position="158"/>
    </location>
</feature>
<feature type="transmembrane region" description="Helical" evidence="6">
    <location>
        <begin position="170"/>
        <end position="189"/>
    </location>
</feature>
<sequence>MSDIRDYQRVKNSRSGFDSTIDQGLRAYMIKVYNLMALGLVVTGIVSFLISGFATTLDPYAASYALKSSGVMLTSFGTLLYASPLSWVVMFAPLGVCIFMSVRINSLSINAARITFFVYAALIGLAISSIFIMYTNKSIVQTFFITAASFVSLSLYGYTTKKDLGPIGSFMLMGACGLFLLILANIFMRSSVVDMAIAAMGVVIFSALTAYDTQVIKEQYTDNYGMEYIERQSVLGALRLYMDFVNIFISLLRLLGNRRD</sequence>
<feature type="transmembrane region" description="Helical" evidence="6">
    <location>
        <begin position="114"/>
        <end position="133"/>
    </location>
</feature>
<evidence type="ECO:0008006" key="9">
    <source>
        <dbReference type="Google" id="ProtNLM"/>
    </source>
</evidence>
<protein>
    <recommendedName>
        <fullName evidence="9">Bax inhibitor-1/YccA family protein</fullName>
    </recommendedName>
</protein>
<dbReference type="Proteomes" id="UP000189542">
    <property type="component" value="Unassembled WGS sequence"/>
</dbReference>
<dbReference type="InterPro" id="IPR006214">
    <property type="entry name" value="Bax_inhibitor_1-related"/>
</dbReference>
<evidence type="ECO:0000313" key="8">
    <source>
        <dbReference type="Proteomes" id="UP000189542"/>
    </source>
</evidence>
<evidence type="ECO:0000313" key="7">
    <source>
        <dbReference type="EMBL" id="ONI59695.1"/>
    </source>
</evidence>
<comment type="subcellular location">
    <subcellularLocation>
        <location evidence="1">Membrane</location>
        <topology evidence="1">Multi-pass membrane protein</topology>
    </subcellularLocation>
</comment>
<feature type="transmembrane region" description="Helical" evidence="6">
    <location>
        <begin position="79"/>
        <end position="102"/>
    </location>
</feature>
<dbReference type="AlphaFoldDB" id="A0A1V2N8D3"/>
<keyword evidence="5 6" id="KW-0472">Membrane</keyword>
<evidence type="ECO:0000256" key="2">
    <source>
        <dbReference type="ARBA" id="ARBA00010350"/>
    </source>
</evidence>
<feature type="transmembrane region" description="Helical" evidence="6">
    <location>
        <begin position="32"/>
        <end position="54"/>
    </location>
</feature>
<organism evidence="7 8">
    <name type="scientific">Candidatus Liberibacter solanacearum</name>
    <dbReference type="NCBI Taxonomy" id="556287"/>
    <lineage>
        <taxon>Bacteria</taxon>
        <taxon>Pseudomonadati</taxon>
        <taxon>Pseudomonadota</taxon>
        <taxon>Alphaproteobacteria</taxon>
        <taxon>Hyphomicrobiales</taxon>
        <taxon>Rhizobiaceae</taxon>
        <taxon>Liberibacter</taxon>
    </lineage>
</organism>
<evidence type="ECO:0000256" key="1">
    <source>
        <dbReference type="ARBA" id="ARBA00004141"/>
    </source>
</evidence>
<name>A0A1V2N8D3_9HYPH</name>
<keyword evidence="4 6" id="KW-1133">Transmembrane helix</keyword>
<dbReference type="OrthoDB" id="9793828at2"/>
<feature type="transmembrane region" description="Helical" evidence="6">
    <location>
        <begin position="195"/>
        <end position="213"/>
    </location>
</feature>
<keyword evidence="3 6" id="KW-0812">Transmembrane</keyword>
<accession>A0A1V2N8D3</accession>
<dbReference type="Pfam" id="PF01027">
    <property type="entry name" value="Bax1-I"/>
    <property type="match status" value="1"/>
</dbReference>
<evidence type="ECO:0000256" key="6">
    <source>
        <dbReference type="RuleBase" id="RU004379"/>
    </source>
</evidence>
<dbReference type="GO" id="GO:0005886">
    <property type="term" value="C:plasma membrane"/>
    <property type="evidence" value="ECO:0007669"/>
    <property type="project" value="TreeGrafter"/>
</dbReference>
<dbReference type="RefSeq" id="WP_076969419.1">
    <property type="nucleotide sequence ID" value="NZ_LVWB01000010.1"/>
</dbReference>
<comment type="caution">
    <text evidence="7">The sequence shown here is derived from an EMBL/GenBank/DDBJ whole genome shotgun (WGS) entry which is preliminary data.</text>
</comment>
<comment type="similarity">
    <text evidence="2 6">Belongs to the BI1 family.</text>
</comment>
<proteinExistence type="inferred from homology"/>
<evidence type="ECO:0000256" key="5">
    <source>
        <dbReference type="ARBA" id="ARBA00023136"/>
    </source>
</evidence>
<reference evidence="7 8" key="1">
    <citation type="journal article" date="2017" name="PLoS ONE">
        <title>Genomic sequence of 'Candidatus Liberibacter solanacearum' haplotype C and its comparison with haplotype A and B genomes.</title>
        <authorList>
            <person name="Wang J."/>
            <person name="Haapalainen M."/>
            <person name="Schott T."/>
            <person name="Thompson S.M."/>
            <person name="Smith G.R."/>
            <person name="Nissinen A.I."/>
            <person name="Pirhonen M."/>
        </authorList>
    </citation>
    <scope>NUCLEOTIDE SEQUENCE [LARGE SCALE GENOMIC DNA]</scope>
    <source>
        <strain evidence="7 8">FIN111</strain>
    </source>
</reference>